<proteinExistence type="predicted"/>
<dbReference type="AlphaFoldDB" id="A0A2R8A6P9"/>
<reference evidence="2 3" key="1">
    <citation type="submission" date="2018-03" db="EMBL/GenBank/DDBJ databases">
        <authorList>
            <person name="Keele B.F."/>
        </authorList>
    </citation>
    <scope>NUCLEOTIDE SEQUENCE [LARGE SCALE GENOMIC DNA]</scope>
    <source>
        <strain evidence="2 3">CeCT 8812</strain>
    </source>
</reference>
<gene>
    <name evidence="2" type="ORF">POI8812_00209</name>
</gene>
<dbReference type="Proteomes" id="UP000244932">
    <property type="component" value="Unassembled WGS sequence"/>
</dbReference>
<keyword evidence="1" id="KW-0732">Signal</keyword>
<organism evidence="2 3">
    <name type="scientific">Pontivivens insulae</name>
    <dbReference type="NCBI Taxonomy" id="1639689"/>
    <lineage>
        <taxon>Bacteria</taxon>
        <taxon>Pseudomonadati</taxon>
        <taxon>Pseudomonadota</taxon>
        <taxon>Alphaproteobacteria</taxon>
        <taxon>Rhodobacterales</taxon>
        <taxon>Paracoccaceae</taxon>
        <taxon>Pontivivens</taxon>
    </lineage>
</organism>
<accession>A0A2R8A6P9</accession>
<dbReference type="EMBL" id="OMKW01000001">
    <property type="protein sequence ID" value="SPF27914.1"/>
    <property type="molecule type" value="Genomic_DNA"/>
</dbReference>
<protein>
    <submittedName>
        <fullName evidence="2">Uncharacterized protein</fullName>
    </submittedName>
</protein>
<evidence type="ECO:0000313" key="3">
    <source>
        <dbReference type="Proteomes" id="UP000244932"/>
    </source>
</evidence>
<evidence type="ECO:0000313" key="2">
    <source>
        <dbReference type="EMBL" id="SPF27914.1"/>
    </source>
</evidence>
<dbReference type="RefSeq" id="WP_146186094.1">
    <property type="nucleotide sequence ID" value="NZ_OMKW01000001.1"/>
</dbReference>
<keyword evidence="3" id="KW-1185">Reference proteome</keyword>
<name>A0A2R8A6P9_9RHOB</name>
<feature type="chain" id="PRO_5015330676" evidence="1">
    <location>
        <begin position="23"/>
        <end position="178"/>
    </location>
</feature>
<sequence length="178" mass="19942">MIARRPALVLLISTCLSPLPLAADSDAAERIMDMSKSEFLEDYENRYMNMLRVSEVMMRRFDPVHADAFDADTPITQAERDGFECTYDAVVAAGAMPAFARYLSASDELLERVEADPSFDYVDMISPEFQTEGDMVPDEAVMGAMLDCDFLTLSQSRLDFTPELWSDIQAAGSERGYF</sequence>
<evidence type="ECO:0000256" key="1">
    <source>
        <dbReference type="SAM" id="SignalP"/>
    </source>
</evidence>
<feature type="signal peptide" evidence="1">
    <location>
        <begin position="1"/>
        <end position="22"/>
    </location>
</feature>